<keyword evidence="4 9" id="KW-0547">Nucleotide-binding</keyword>
<dbReference type="PANTHER" id="PTHR21342">
    <property type="entry name" value="PHOSPHOPANTETHEINE ADENYLYLTRANSFERASE"/>
    <property type="match status" value="1"/>
</dbReference>
<comment type="cofactor">
    <cofactor evidence="9">
        <name>Mg(2+)</name>
        <dbReference type="ChEBI" id="CHEBI:18420"/>
    </cofactor>
</comment>
<dbReference type="EMBL" id="FAOP01000007">
    <property type="protein sequence ID" value="CUU07815.1"/>
    <property type="molecule type" value="Genomic_DNA"/>
</dbReference>
<dbReference type="InterPro" id="IPR001980">
    <property type="entry name" value="PPAT"/>
</dbReference>
<dbReference type="GO" id="GO:0005737">
    <property type="term" value="C:cytoplasm"/>
    <property type="evidence" value="ECO:0007669"/>
    <property type="project" value="UniProtKB-SubCell"/>
</dbReference>
<dbReference type="UniPathway" id="UPA00241">
    <property type="reaction ID" value="UER00355"/>
</dbReference>
<evidence type="ECO:0000256" key="1">
    <source>
        <dbReference type="ARBA" id="ARBA00022490"/>
    </source>
</evidence>
<dbReference type="InterPro" id="IPR004821">
    <property type="entry name" value="Cyt_trans-like"/>
</dbReference>
<feature type="binding site" evidence="9">
    <location>
        <position position="74"/>
    </location>
    <ligand>
        <name>substrate</name>
    </ligand>
</feature>
<accession>A0A0P1MZJ0</accession>
<evidence type="ECO:0000256" key="2">
    <source>
        <dbReference type="ARBA" id="ARBA00022679"/>
    </source>
</evidence>
<dbReference type="EMBL" id="CZVI01000006">
    <property type="protein sequence ID" value="CUS83161.1"/>
    <property type="molecule type" value="Genomic_DNA"/>
</dbReference>
<feature type="binding site" evidence="9">
    <location>
        <begin position="89"/>
        <end position="91"/>
    </location>
    <ligand>
        <name>ATP</name>
        <dbReference type="ChEBI" id="CHEBI:30616"/>
    </ligand>
</feature>
<dbReference type="OrthoDB" id="9806661at2"/>
<dbReference type="AlphaFoldDB" id="A0A0P1M762"/>
<evidence type="ECO:0000313" key="12">
    <source>
        <dbReference type="EMBL" id="CUU07815.1"/>
    </source>
</evidence>
<feature type="binding site" evidence="9">
    <location>
        <position position="88"/>
    </location>
    <ligand>
        <name>substrate</name>
    </ligand>
</feature>
<dbReference type="Proteomes" id="UP000182011">
    <property type="component" value="Unassembled WGS sequence"/>
</dbReference>
<reference evidence="12 13" key="1">
    <citation type="submission" date="2015-11" db="EMBL/GenBank/DDBJ databases">
        <authorList>
            <person name="Zhang Y."/>
            <person name="Guo Z."/>
        </authorList>
    </citation>
    <scope>NUCLEOTIDE SEQUENCE [LARGE SCALE GENOMIC DNA]</scope>
    <source>
        <strain evidence="12">JGI-4</strain>
    </source>
</reference>
<evidence type="ECO:0000313" key="11">
    <source>
        <dbReference type="EMBL" id="CUS83161.1"/>
    </source>
</evidence>
<proteinExistence type="inferred from homology"/>
<dbReference type="InterPro" id="IPR014729">
    <property type="entry name" value="Rossmann-like_a/b/a_fold"/>
</dbReference>
<comment type="catalytic activity">
    <reaction evidence="8 9">
        <text>(R)-4'-phosphopantetheine + ATP + H(+) = 3'-dephospho-CoA + diphosphate</text>
        <dbReference type="Rhea" id="RHEA:19801"/>
        <dbReference type="ChEBI" id="CHEBI:15378"/>
        <dbReference type="ChEBI" id="CHEBI:30616"/>
        <dbReference type="ChEBI" id="CHEBI:33019"/>
        <dbReference type="ChEBI" id="CHEBI:57328"/>
        <dbReference type="ChEBI" id="CHEBI:61723"/>
        <dbReference type="EC" id="2.7.7.3"/>
    </reaction>
</comment>
<dbReference type="SUPFAM" id="SSF52374">
    <property type="entry name" value="Nucleotidylyl transferase"/>
    <property type="match status" value="1"/>
</dbReference>
<comment type="subunit">
    <text evidence="9">Homohexamer.</text>
</comment>
<keyword evidence="5 9" id="KW-0067">ATP-binding</keyword>
<keyword evidence="2 9" id="KW-0808">Transferase</keyword>
<dbReference type="GO" id="GO:0015937">
    <property type="term" value="P:coenzyme A biosynthetic process"/>
    <property type="evidence" value="ECO:0007669"/>
    <property type="project" value="UniProtKB-UniRule"/>
</dbReference>
<evidence type="ECO:0000256" key="9">
    <source>
        <dbReference type="HAMAP-Rule" id="MF_00151"/>
    </source>
</evidence>
<accession>A0A0P1LMB5</accession>
<accession>A0A0P1MJ87</accession>
<feature type="binding site" evidence="9">
    <location>
        <position position="18"/>
    </location>
    <ligand>
        <name>ATP</name>
        <dbReference type="ChEBI" id="CHEBI:30616"/>
    </ligand>
</feature>
<evidence type="ECO:0000256" key="4">
    <source>
        <dbReference type="ARBA" id="ARBA00022741"/>
    </source>
</evidence>
<accession>A0A0P1MKE0</accession>
<accession>A0A0S4N947</accession>
<evidence type="ECO:0000313" key="14">
    <source>
        <dbReference type="Proteomes" id="UP000182200"/>
    </source>
</evidence>
<evidence type="ECO:0000256" key="5">
    <source>
        <dbReference type="ARBA" id="ARBA00022840"/>
    </source>
</evidence>
<dbReference type="STRING" id="1633631.GCA_001442925_01905"/>
<evidence type="ECO:0000259" key="10">
    <source>
        <dbReference type="Pfam" id="PF01467"/>
    </source>
</evidence>
<comment type="function">
    <text evidence="9">Reversibly transfers an adenylyl group from ATP to 4'-phosphopantetheine, yielding dephospho-CoA (dPCoA) and pyrophosphate.</text>
</comment>
<evidence type="ECO:0000256" key="6">
    <source>
        <dbReference type="ARBA" id="ARBA00022842"/>
    </source>
</evidence>
<dbReference type="NCBIfam" id="TIGR00125">
    <property type="entry name" value="cyt_tran_rel"/>
    <property type="match status" value="1"/>
</dbReference>
<dbReference type="NCBIfam" id="TIGR01510">
    <property type="entry name" value="coaD_prev_kdtB"/>
    <property type="match status" value="1"/>
</dbReference>
<feature type="domain" description="Cytidyltransferase-like" evidence="10">
    <location>
        <begin position="6"/>
        <end position="133"/>
    </location>
</feature>
<keyword evidence="1 9" id="KW-0963">Cytoplasm</keyword>
<comment type="pathway">
    <text evidence="9">Cofactor biosynthesis; coenzyme A biosynthesis; CoA from (R)-pantothenate: step 4/5.</text>
</comment>
<dbReference type="EC" id="2.7.7.3" evidence="9"/>
<keyword evidence="7 9" id="KW-0173">Coenzyme A biosynthesis</keyword>
<evidence type="ECO:0000313" key="13">
    <source>
        <dbReference type="Proteomes" id="UP000182011"/>
    </source>
</evidence>
<comment type="similarity">
    <text evidence="9">Belongs to the bacterial CoaD family.</text>
</comment>
<dbReference type="HAMAP" id="MF_00151">
    <property type="entry name" value="PPAT_bact"/>
    <property type="match status" value="1"/>
</dbReference>
<keyword evidence="3 9" id="KW-0548">Nucleotidyltransferase</keyword>
<feature type="site" description="Transition state stabilizer" evidence="9">
    <location>
        <position position="18"/>
    </location>
</feature>
<feature type="binding site" evidence="9">
    <location>
        <begin position="123"/>
        <end position="129"/>
    </location>
    <ligand>
        <name>ATP</name>
        <dbReference type="ChEBI" id="CHEBI:30616"/>
    </ligand>
</feature>
<accession>A0A0P1LMS5</accession>
<accession>A0A0P1M332</accession>
<dbReference type="PRINTS" id="PR01020">
    <property type="entry name" value="LPSBIOSNTHSS"/>
</dbReference>
<dbReference type="CDD" id="cd02163">
    <property type="entry name" value="PPAT"/>
    <property type="match status" value="1"/>
</dbReference>
<feature type="binding site" evidence="9">
    <location>
        <position position="99"/>
    </location>
    <ligand>
        <name>ATP</name>
        <dbReference type="ChEBI" id="CHEBI:30616"/>
    </ligand>
</feature>
<accession>A0A0P1MGI1</accession>
<reference evidence="11 14" key="2">
    <citation type="submission" date="2015-11" db="EMBL/GenBank/DDBJ databases">
        <authorList>
            <person name="Varghese N."/>
        </authorList>
    </citation>
    <scope>NUCLEOTIDE SEQUENCE [LARGE SCALE GENOMIC DNA]</scope>
    <source>
        <strain evidence="11 14">JGI-8</strain>
    </source>
</reference>
<dbReference type="RefSeq" id="WP_075426766.1">
    <property type="nucleotide sequence ID" value="NZ_CZVI01000006.1"/>
</dbReference>
<gene>
    <name evidence="9" type="primary">coaD</name>
    <name evidence="12" type="ORF">JGI4_01910</name>
    <name evidence="11" type="ORF">JGI8_00675</name>
</gene>
<accession>A0A0N7N031</accession>
<keyword evidence="6 9" id="KW-0460">Magnesium</keyword>
<sequence>MKRIAIYPGTFDPITNGHIDVIERASRLFDKVIVTVAKNVAKTPLFTVEERIKMIKEVVKNFDNVEVDSFDGLLVDYAKMKNAVAIIRGLRAVSDFEYEFQMALMNRKICDITTVFLVPHEKYTYLNSTIVREIASFGGDVSNFVPKIVEKMLKEKFKQKRNMRRKA</sequence>
<name>A0A0P1M762_9BACT</name>
<organism evidence="12 13">
    <name type="scientific">Candidatus Kryptonium thompsonii</name>
    <dbReference type="NCBI Taxonomy" id="1633631"/>
    <lineage>
        <taxon>Bacteria</taxon>
        <taxon>Pseudomonadati</taxon>
        <taxon>Candidatus Kryptoniota</taxon>
        <taxon>Candidatus Kryptonium</taxon>
    </lineage>
</organism>
<dbReference type="GO" id="GO:0005524">
    <property type="term" value="F:ATP binding"/>
    <property type="evidence" value="ECO:0007669"/>
    <property type="project" value="UniProtKB-KW"/>
</dbReference>
<evidence type="ECO:0000256" key="7">
    <source>
        <dbReference type="ARBA" id="ARBA00022993"/>
    </source>
</evidence>
<keyword evidence="14" id="KW-1185">Reference proteome</keyword>
<accession>A0A0P1M762</accession>
<evidence type="ECO:0000256" key="8">
    <source>
        <dbReference type="ARBA" id="ARBA00029346"/>
    </source>
</evidence>
<dbReference type="Pfam" id="PF01467">
    <property type="entry name" value="CTP_transf_like"/>
    <property type="match status" value="1"/>
</dbReference>
<dbReference type="Proteomes" id="UP000182200">
    <property type="component" value="Unassembled WGS sequence"/>
</dbReference>
<protein>
    <recommendedName>
        <fullName evidence="9">Phosphopantetheine adenylyltransferase</fullName>
        <ecNumber evidence="9">2.7.7.3</ecNumber>
    </recommendedName>
    <alternativeName>
        <fullName evidence="9">Dephospho-CoA pyrophosphorylase</fullName>
    </alternativeName>
    <alternativeName>
        <fullName evidence="9">Pantetheine-phosphate adenylyltransferase</fullName>
        <shortName evidence="9">PPAT</shortName>
    </alternativeName>
</protein>
<comment type="subcellular location">
    <subcellularLocation>
        <location evidence="9">Cytoplasm</location>
    </subcellularLocation>
</comment>
<feature type="binding site" evidence="9">
    <location>
        <position position="42"/>
    </location>
    <ligand>
        <name>substrate</name>
    </ligand>
</feature>
<feature type="binding site" evidence="9">
    <location>
        <position position="10"/>
    </location>
    <ligand>
        <name>substrate</name>
    </ligand>
</feature>
<evidence type="ECO:0000256" key="3">
    <source>
        <dbReference type="ARBA" id="ARBA00022695"/>
    </source>
</evidence>
<dbReference type="Gene3D" id="3.40.50.620">
    <property type="entry name" value="HUPs"/>
    <property type="match status" value="1"/>
</dbReference>
<dbReference type="GO" id="GO:0004595">
    <property type="term" value="F:pantetheine-phosphate adenylyltransferase activity"/>
    <property type="evidence" value="ECO:0007669"/>
    <property type="project" value="UniProtKB-UniRule"/>
</dbReference>
<dbReference type="PANTHER" id="PTHR21342:SF1">
    <property type="entry name" value="PHOSPHOPANTETHEINE ADENYLYLTRANSFERASE"/>
    <property type="match status" value="1"/>
</dbReference>
<feature type="binding site" evidence="9">
    <location>
        <begin position="10"/>
        <end position="11"/>
    </location>
    <ligand>
        <name>ATP</name>
        <dbReference type="ChEBI" id="CHEBI:30616"/>
    </ligand>
</feature>